<accession>A0A0E4BNA7</accession>
<dbReference type="EMBL" id="AP014685">
    <property type="protein sequence ID" value="BAR56527.1"/>
    <property type="molecule type" value="Genomic_DNA"/>
</dbReference>
<dbReference type="Proteomes" id="UP000063308">
    <property type="component" value="Chromosome"/>
</dbReference>
<name>A0A0E4BNA7_9BRAD</name>
<reference evidence="2 3" key="1">
    <citation type="submission" date="2014-11" db="EMBL/GenBank/DDBJ databases">
        <title>Symbiosis island explosion on the genome of extra-slow-growing strains of soybean bradyrhizobia with massive insertion sequences.</title>
        <authorList>
            <person name="Iida T."/>
            <person name="Minamisawa K."/>
        </authorList>
    </citation>
    <scope>NUCLEOTIDE SEQUENCE [LARGE SCALE GENOMIC DNA]</scope>
    <source>
        <strain evidence="2 3">NK6</strain>
    </source>
</reference>
<feature type="region of interest" description="Disordered" evidence="1">
    <location>
        <begin position="1"/>
        <end position="39"/>
    </location>
</feature>
<gene>
    <name evidence="2" type="ORF">NK6_3350</name>
</gene>
<feature type="compositionally biased region" description="Basic and acidic residues" evidence="1">
    <location>
        <begin position="1"/>
        <end position="11"/>
    </location>
</feature>
<protein>
    <submittedName>
        <fullName evidence="2">Uncharacterized protein</fullName>
    </submittedName>
</protein>
<organism evidence="2 3">
    <name type="scientific">Bradyrhizobium diazoefficiens</name>
    <dbReference type="NCBI Taxonomy" id="1355477"/>
    <lineage>
        <taxon>Bacteria</taxon>
        <taxon>Pseudomonadati</taxon>
        <taxon>Pseudomonadota</taxon>
        <taxon>Alphaproteobacteria</taxon>
        <taxon>Hyphomicrobiales</taxon>
        <taxon>Nitrobacteraceae</taxon>
        <taxon>Bradyrhizobium</taxon>
    </lineage>
</organism>
<evidence type="ECO:0000313" key="3">
    <source>
        <dbReference type="Proteomes" id="UP000063308"/>
    </source>
</evidence>
<feature type="compositionally biased region" description="Low complexity" evidence="1">
    <location>
        <begin position="17"/>
        <end position="28"/>
    </location>
</feature>
<dbReference type="AlphaFoldDB" id="A0A0E4BNA7"/>
<evidence type="ECO:0000256" key="1">
    <source>
        <dbReference type="SAM" id="MobiDB-lite"/>
    </source>
</evidence>
<sequence>MRRSSHERSEVSQRQMASHGSAASDSHALQGRVRAPLIR</sequence>
<evidence type="ECO:0000313" key="2">
    <source>
        <dbReference type="EMBL" id="BAR56527.1"/>
    </source>
</evidence>
<proteinExistence type="predicted"/>